<keyword evidence="1" id="KW-0472">Membrane</keyword>
<proteinExistence type="predicted"/>
<dbReference type="EMBL" id="JBBMRA010000004">
    <property type="protein sequence ID" value="MEM5535983.1"/>
    <property type="molecule type" value="Genomic_DNA"/>
</dbReference>
<gene>
    <name evidence="2" type="ORF">WNY58_06220</name>
</gene>
<accession>A0ABU9TR43</accession>
<sequence>MNEVLLSLTLAYVFFTALLLLALVYSRIPWLFKGGLIIIAVGFYGLSYQGWKETQGWSTTTPLPERFLLHYAVIEEPDEAKGINGSIYMWLTSIGNYQLAEAPRAYRVDYDLGLHDKLETALREVHNGNLQLGEINLNAVAQESVKKQNRTGQKYEGLEFVELPDPSLPEK</sequence>
<keyword evidence="1" id="KW-0812">Transmembrane</keyword>
<name>A0ABU9TR43_9GAMM</name>
<evidence type="ECO:0000256" key="1">
    <source>
        <dbReference type="SAM" id="Phobius"/>
    </source>
</evidence>
<keyword evidence="3" id="KW-1185">Reference proteome</keyword>
<feature type="transmembrane region" description="Helical" evidence="1">
    <location>
        <begin position="6"/>
        <end position="25"/>
    </location>
</feature>
<protein>
    <submittedName>
        <fullName evidence="2">Uncharacterized protein</fullName>
    </submittedName>
</protein>
<organism evidence="2 3">
    <name type="scientific">Neptuniibacter pectenicola</name>
    <dbReference type="NCBI Taxonomy" id="1806669"/>
    <lineage>
        <taxon>Bacteria</taxon>
        <taxon>Pseudomonadati</taxon>
        <taxon>Pseudomonadota</taxon>
        <taxon>Gammaproteobacteria</taxon>
        <taxon>Oceanospirillales</taxon>
        <taxon>Oceanospirillaceae</taxon>
        <taxon>Neptuniibacter</taxon>
    </lineage>
</organism>
<reference evidence="2 3" key="1">
    <citation type="submission" date="2024-03" db="EMBL/GenBank/DDBJ databases">
        <title>Community enrichment and isolation of bacterial strains for fucoidan degradation.</title>
        <authorList>
            <person name="Sichert A."/>
        </authorList>
    </citation>
    <scope>NUCLEOTIDE SEQUENCE [LARGE SCALE GENOMIC DNA]</scope>
    <source>
        <strain evidence="2 3">AS76</strain>
    </source>
</reference>
<comment type="caution">
    <text evidence="2">The sequence shown here is derived from an EMBL/GenBank/DDBJ whole genome shotgun (WGS) entry which is preliminary data.</text>
</comment>
<dbReference type="Proteomes" id="UP001449225">
    <property type="component" value="Unassembled WGS sequence"/>
</dbReference>
<evidence type="ECO:0000313" key="3">
    <source>
        <dbReference type="Proteomes" id="UP001449225"/>
    </source>
</evidence>
<dbReference type="RefSeq" id="WP_339890719.1">
    <property type="nucleotide sequence ID" value="NZ_CAXBCE010000009.1"/>
</dbReference>
<evidence type="ECO:0000313" key="2">
    <source>
        <dbReference type="EMBL" id="MEM5535983.1"/>
    </source>
</evidence>
<feature type="transmembrane region" description="Helical" evidence="1">
    <location>
        <begin position="30"/>
        <end position="51"/>
    </location>
</feature>
<keyword evidence="1" id="KW-1133">Transmembrane helix</keyword>